<gene>
    <name evidence="13" type="ORF">TQ35_005115</name>
    <name evidence="12" type="ORF">TQ35_04950</name>
</gene>
<keyword evidence="4 9" id="KW-0274">FAD</keyword>
<dbReference type="GO" id="GO:0004148">
    <property type="term" value="F:dihydrolipoyl dehydrogenase (NADH) activity"/>
    <property type="evidence" value="ECO:0007669"/>
    <property type="project" value="TreeGrafter"/>
</dbReference>
<name>A0A0F2LPW4_9CREN</name>
<reference evidence="13" key="2">
    <citation type="submission" date="2022-05" db="EMBL/GenBank/DDBJ databases">
        <title>Metagenome Sequencing of an Archaeal-Dominated Microbial Community from a Hot Spring at the Los Azufres Geothermal Field, Mexico.</title>
        <authorList>
            <person name="Marin-Paredes R."/>
            <person name="Martinez-Romero E."/>
            <person name="Servin-Garciduenas L.E."/>
        </authorList>
    </citation>
    <scope>NUCLEOTIDE SEQUENCE</scope>
    <source>
        <strain evidence="13">AZ1-454</strain>
    </source>
</reference>
<dbReference type="Gene3D" id="3.50.50.60">
    <property type="entry name" value="FAD/NAD(P)-binding domain"/>
    <property type="match status" value="2"/>
</dbReference>
<evidence type="ECO:0000256" key="6">
    <source>
        <dbReference type="ARBA" id="ARBA00023027"/>
    </source>
</evidence>
<evidence type="ECO:0000256" key="9">
    <source>
        <dbReference type="RuleBase" id="RU003691"/>
    </source>
</evidence>
<dbReference type="PROSITE" id="PS00076">
    <property type="entry name" value="PYRIDINE_REDOX_1"/>
    <property type="match status" value="1"/>
</dbReference>
<evidence type="ECO:0000256" key="5">
    <source>
        <dbReference type="ARBA" id="ARBA00023002"/>
    </source>
</evidence>
<dbReference type="InterPro" id="IPR016156">
    <property type="entry name" value="FAD/NAD-linked_Rdtase_dimer_sf"/>
</dbReference>
<evidence type="ECO:0000259" key="10">
    <source>
        <dbReference type="Pfam" id="PF02852"/>
    </source>
</evidence>
<organism evidence="12">
    <name type="scientific">Candidatus Aramenus sulfurataquae</name>
    <dbReference type="NCBI Taxonomy" id="1326980"/>
    <lineage>
        <taxon>Archaea</taxon>
        <taxon>Thermoproteota</taxon>
        <taxon>Thermoprotei</taxon>
        <taxon>Sulfolobales</taxon>
        <taxon>Sulfolobaceae</taxon>
        <taxon>Candidatus Aramenus</taxon>
    </lineage>
</organism>
<keyword evidence="3 9" id="KW-0285">Flavoprotein</keyword>
<dbReference type="GO" id="GO:0006103">
    <property type="term" value="P:2-oxoglutarate metabolic process"/>
    <property type="evidence" value="ECO:0007669"/>
    <property type="project" value="TreeGrafter"/>
</dbReference>
<evidence type="ECO:0000313" key="12">
    <source>
        <dbReference type="EMBL" id="KJR78879.1"/>
    </source>
</evidence>
<evidence type="ECO:0000256" key="4">
    <source>
        <dbReference type="ARBA" id="ARBA00022827"/>
    </source>
</evidence>
<dbReference type="PRINTS" id="PR00411">
    <property type="entry name" value="PNDRDTASEI"/>
</dbReference>
<dbReference type="PRINTS" id="PR00368">
    <property type="entry name" value="FADPNR"/>
</dbReference>
<dbReference type="EMBL" id="JZWS01000040">
    <property type="protein sequence ID" value="KJR78879.1"/>
    <property type="molecule type" value="Genomic_DNA"/>
</dbReference>
<evidence type="ECO:0000256" key="2">
    <source>
        <dbReference type="ARBA" id="ARBA00007532"/>
    </source>
</evidence>
<dbReference type="InterPro" id="IPR004099">
    <property type="entry name" value="Pyr_nucl-diS_OxRdtase_dimer"/>
</dbReference>
<comment type="caution">
    <text evidence="12">The sequence shown here is derived from an EMBL/GenBank/DDBJ whole genome shotgun (WGS) entry which is preliminary data.</text>
</comment>
<dbReference type="InterPro" id="IPR036188">
    <property type="entry name" value="FAD/NAD-bd_sf"/>
</dbReference>
<dbReference type="InterPro" id="IPR023753">
    <property type="entry name" value="FAD/NAD-binding_dom"/>
</dbReference>
<evidence type="ECO:0000256" key="7">
    <source>
        <dbReference type="ARBA" id="ARBA00023157"/>
    </source>
</evidence>
<accession>A0A0F2LPW4</accession>
<keyword evidence="8 9" id="KW-0676">Redox-active center</keyword>
<evidence type="ECO:0000313" key="13">
    <source>
        <dbReference type="EMBL" id="MCL7343939.1"/>
    </source>
</evidence>
<dbReference type="PANTHER" id="PTHR22912:SF151">
    <property type="entry name" value="DIHYDROLIPOYL DEHYDROGENASE, MITOCHONDRIAL"/>
    <property type="match status" value="1"/>
</dbReference>
<keyword evidence="7" id="KW-1015">Disulfide bond</keyword>
<dbReference type="Pfam" id="PF02852">
    <property type="entry name" value="Pyr_redox_dim"/>
    <property type="match status" value="1"/>
</dbReference>
<dbReference type="SUPFAM" id="SSF55424">
    <property type="entry name" value="FAD/NAD-linked reductases, dimerisation (C-terminal) domain"/>
    <property type="match status" value="1"/>
</dbReference>
<reference evidence="12" key="1">
    <citation type="submission" date="2015-03" db="EMBL/GenBank/DDBJ databases">
        <title>Metagenome Sequencing of an Archaeal-Dominated Microbial Community from a Hot Spring at the Los Azufres Geothermal Field, Mexico.</title>
        <authorList>
            <person name="Servin-Garciduenas L.E."/>
            <person name="Martinez-Romero E."/>
        </authorList>
    </citation>
    <scope>NUCLEOTIDE SEQUENCE [LARGE SCALE GENOMIC DNA]</scope>
    <source>
        <strain evidence="12">AZ1-454</strain>
    </source>
</reference>
<dbReference type="PANTHER" id="PTHR22912">
    <property type="entry name" value="DISULFIDE OXIDOREDUCTASE"/>
    <property type="match status" value="1"/>
</dbReference>
<dbReference type="Gene3D" id="3.30.390.30">
    <property type="match status" value="1"/>
</dbReference>
<evidence type="ECO:0000259" key="11">
    <source>
        <dbReference type="Pfam" id="PF07992"/>
    </source>
</evidence>
<dbReference type="InterPro" id="IPR050151">
    <property type="entry name" value="Class-I_Pyr_Nuc-Dis_Oxidored"/>
</dbReference>
<dbReference type="GO" id="GO:0050660">
    <property type="term" value="F:flavin adenine dinucleotide binding"/>
    <property type="evidence" value="ECO:0007669"/>
    <property type="project" value="TreeGrafter"/>
</dbReference>
<dbReference type="PIRSF" id="PIRSF000350">
    <property type="entry name" value="Mercury_reductase_MerA"/>
    <property type="match status" value="1"/>
</dbReference>
<feature type="domain" description="Pyridine nucleotide-disulphide oxidoreductase dimerisation" evidence="10">
    <location>
        <begin position="324"/>
        <end position="425"/>
    </location>
</feature>
<dbReference type="PATRIC" id="fig|1326980.8.peg.1650"/>
<sequence length="442" mass="47889">MRHDAVVIGGGSAGYVVASVLARNGIRTAVVEKKAFGGVCVNSGCIPSIFLSDISFLSSRLQEIGYYKGLNISVSPGEFFKKRDEVVQYLSEAGRKLVEDAGAEVYMGDAIIEDKGKVSVDGKTLEYDKLFLATGSVPLPPKYPGIDRAISEDEAVNLRSVPSSMVVIGGGFAGVEIAQIYARLGAKVSLLTRSRILKEYAEDVRSVIAEALDWDGVEVRENVEVREVKDERVVTNKGVFEGEIVVYATGRSPAFPKGMERLELISSENGICVNRRMETSNPKVYAVGDVVNKRKKVAHTAMLEGIVAGLNALGAREEVDYLHVPQVIYTDPQVGIVGDFNLAVKTEKFPFSATSRATVSGFREGYVKLGVGENGKVVYGEVVSNVAEEIVNVISLAIRAGMTVKDLAMTAFVHPSLSEAIVNAARSFYNLDVDRFRRMKND</sequence>
<comment type="similarity">
    <text evidence="2 9">Belongs to the class-I pyridine nucleotide-disulfide oxidoreductase family.</text>
</comment>
<keyword evidence="5 9" id="KW-0560">Oxidoreductase</keyword>
<proteinExistence type="inferred from homology"/>
<protein>
    <submittedName>
        <fullName evidence="13">NAD(P)/FAD-dependent oxidoreductase</fullName>
    </submittedName>
    <submittedName>
        <fullName evidence="12">Pyridine nucleotide-disulfide oxidoreductase</fullName>
    </submittedName>
</protein>
<evidence type="ECO:0000256" key="8">
    <source>
        <dbReference type="ARBA" id="ARBA00023284"/>
    </source>
</evidence>
<dbReference type="InterPro" id="IPR012999">
    <property type="entry name" value="Pyr_OxRdtase_I_AS"/>
</dbReference>
<dbReference type="EMBL" id="JZWS02000003">
    <property type="protein sequence ID" value="MCL7343939.1"/>
    <property type="molecule type" value="Genomic_DNA"/>
</dbReference>
<comment type="cofactor">
    <cofactor evidence="1">
        <name>FAD</name>
        <dbReference type="ChEBI" id="CHEBI:57692"/>
    </cofactor>
</comment>
<dbReference type="Pfam" id="PF07992">
    <property type="entry name" value="Pyr_redox_2"/>
    <property type="match status" value="1"/>
</dbReference>
<dbReference type="SUPFAM" id="SSF51905">
    <property type="entry name" value="FAD/NAD(P)-binding domain"/>
    <property type="match status" value="1"/>
</dbReference>
<dbReference type="AlphaFoldDB" id="A0A0F2LPW4"/>
<dbReference type="InterPro" id="IPR001100">
    <property type="entry name" value="Pyr_nuc-diS_OxRdtase"/>
</dbReference>
<evidence type="ECO:0000256" key="3">
    <source>
        <dbReference type="ARBA" id="ARBA00022630"/>
    </source>
</evidence>
<keyword evidence="6" id="KW-0520">NAD</keyword>
<feature type="domain" description="FAD/NAD(P)-binding" evidence="11">
    <location>
        <begin position="4"/>
        <end position="305"/>
    </location>
</feature>
<evidence type="ECO:0000256" key="1">
    <source>
        <dbReference type="ARBA" id="ARBA00001974"/>
    </source>
</evidence>